<accession>A0A975YK72</accession>
<dbReference type="RefSeq" id="WP_218286536.1">
    <property type="nucleotide sequence ID" value="NZ_CP076448.1"/>
</dbReference>
<evidence type="ECO:0000256" key="1">
    <source>
        <dbReference type="SAM" id="MobiDB-lite"/>
    </source>
</evidence>
<evidence type="ECO:0008006" key="4">
    <source>
        <dbReference type="Google" id="ProtNLM"/>
    </source>
</evidence>
<evidence type="ECO:0000313" key="2">
    <source>
        <dbReference type="EMBL" id="QXM25480.1"/>
    </source>
</evidence>
<feature type="region of interest" description="Disordered" evidence="1">
    <location>
        <begin position="289"/>
        <end position="326"/>
    </location>
</feature>
<evidence type="ECO:0000313" key="3">
    <source>
        <dbReference type="Proteomes" id="UP000694001"/>
    </source>
</evidence>
<reference evidence="2" key="1">
    <citation type="submission" date="2021-06" db="EMBL/GenBank/DDBJ databases">
        <title>Elioraea tepida, sp. nov., a moderately thermophilic aerobic anoxygenic phototrophic bacterium isolated from an alkaline siliceous hot spring mat community in Yellowstone National Park, WY, USA.</title>
        <authorList>
            <person name="Saini M.K."/>
            <person name="Yoshida S."/>
            <person name="Sebastian A."/>
            <person name="Hirose S."/>
            <person name="Hara E."/>
            <person name="Tamaki H."/>
            <person name="Soulier N.T."/>
            <person name="Albert I."/>
            <person name="Hanada S."/>
            <person name="Bryant D.A."/>
            <person name="Tank M."/>
        </authorList>
    </citation>
    <scope>NUCLEOTIDE SEQUENCE</scope>
    <source>
        <strain evidence="2">MS-P2</strain>
    </source>
</reference>
<sequence length="326" mass="34138">MAGQAMTASALIARAEAAGVRMRLGEDGALELEAARPPPPALLAELRARRDEVRAALLAAAHSELPPAWLAAMRRRAEAGRARIERHNCTDVAVFEPLADEPDGAPGLIASALPAAIRIAEAAAERAAPPAEAAGWRSGDPDPLAEGLLIGALDGPRRRRLATFQRAPVIHVTGWRVAAAVRANGVEMRLGPDDKIIPTGLGAVPKALGEHARQHAEPLRAWLALERAAGARAPEARPPYGTRPSPLIEGRDFCVVCGPPQPGTVAVWWCLPGTGWRCAECCEPPHPAEDDRVMFAAGGLPPDDPDPAPAAPRAAPDGLTPRAEGP</sequence>
<protein>
    <recommendedName>
        <fullName evidence="4">TubC N-terminal docking domain-containing protein</fullName>
    </recommendedName>
</protein>
<keyword evidence="3" id="KW-1185">Reference proteome</keyword>
<dbReference type="AlphaFoldDB" id="A0A975YK72"/>
<dbReference type="EMBL" id="CP076448">
    <property type="protein sequence ID" value="QXM25480.1"/>
    <property type="molecule type" value="Genomic_DNA"/>
</dbReference>
<dbReference type="KEGG" id="elio:KO353_04430"/>
<organism evidence="2 3">
    <name type="scientific">Elioraea tepida</name>
    <dbReference type="NCBI Taxonomy" id="2843330"/>
    <lineage>
        <taxon>Bacteria</taxon>
        <taxon>Pseudomonadati</taxon>
        <taxon>Pseudomonadota</taxon>
        <taxon>Alphaproteobacteria</taxon>
        <taxon>Acetobacterales</taxon>
        <taxon>Elioraeaceae</taxon>
        <taxon>Elioraea</taxon>
    </lineage>
</organism>
<name>A0A975YK72_9PROT</name>
<proteinExistence type="predicted"/>
<gene>
    <name evidence="2" type="ORF">KO353_04430</name>
</gene>
<dbReference type="Proteomes" id="UP000694001">
    <property type="component" value="Chromosome"/>
</dbReference>